<sequence>MRMELILPALAHRVTVLGSTRNRAATSAGVSRVSESVDCALMNLCATLSIPTVTPRESRWDA</sequence>
<organism evidence="1">
    <name type="scientific">metagenome</name>
    <dbReference type="NCBI Taxonomy" id="256318"/>
    <lineage>
        <taxon>unclassified sequences</taxon>
        <taxon>metagenomes</taxon>
    </lineage>
</organism>
<name>A0A2P2C044_9ZZZZ</name>
<dbReference type="EMBL" id="CZKA01000018">
    <property type="protein sequence ID" value="CUR55361.1"/>
    <property type="molecule type" value="Genomic_DNA"/>
</dbReference>
<protein>
    <submittedName>
        <fullName evidence="1">Uncharacterized protein</fullName>
    </submittedName>
</protein>
<reference evidence="1" key="1">
    <citation type="submission" date="2015-08" db="EMBL/GenBank/DDBJ databases">
        <authorList>
            <person name="Babu N.S."/>
            <person name="Beckwith C.J."/>
            <person name="Beseler K.G."/>
            <person name="Brison A."/>
            <person name="Carone J.V."/>
            <person name="Caskin T.P."/>
            <person name="Diamond M."/>
            <person name="Durham M.E."/>
            <person name="Foxe J.M."/>
            <person name="Go M."/>
            <person name="Henderson B.A."/>
            <person name="Jones I.B."/>
            <person name="McGettigan J.A."/>
            <person name="Micheletti S.J."/>
            <person name="Nasrallah M.E."/>
            <person name="Ortiz D."/>
            <person name="Piller C.R."/>
            <person name="Privatt S.R."/>
            <person name="Schneider S.L."/>
            <person name="Sharp S."/>
            <person name="Smith T.C."/>
            <person name="Stanton J.D."/>
            <person name="Ullery H.E."/>
            <person name="Wilson R.J."/>
            <person name="Serrano M.G."/>
            <person name="Buck G."/>
            <person name="Lee V."/>
            <person name="Wang Y."/>
            <person name="Carvalho R."/>
            <person name="Voegtly L."/>
            <person name="Shi R."/>
            <person name="Duckworth R."/>
            <person name="Johnson A."/>
            <person name="Loviza R."/>
            <person name="Walstead R."/>
            <person name="Shah Z."/>
            <person name="Kiflezghi M."/>
            <person name="Wade K."/>
            <person name="Ball S.L."/>
            <person name="Bradley K.W."/>
            <person name="Asai D.J."/>
            <person name="Bowman C.A."/>
            <person name="Russell D.A."/>
            <person name="Pope W.H."/>
            <person name="Jacobs-Sera D."/>
            <person name="Hendrix R.W."/>
            <person name="Hatfull G.F."/>
        </authorList>
    </citation>
    <scope>NUCLEOTIDE SEQUENCE</scope>
</reference>
<accession>A0A2P2C044</accession>
<dbReference type="AlphaFoldDB" id="A0A2P2C044"/>
<gene>
    <name evidence="1" type="ORF">NOCA2250007</name>
</gene>
<proteinExistence type="predicted"/>
<evidence type="ECO:0000313" key="1">
    <source>
        <dbReference type="EMBL" id="CUR55361.1"/>
    </source>
</evidence>